<feature type="non-terminal residue" evidence="1">
    <location>
        <position position="1"/>
    </location>
</feature>
<evidence type="ECO:0000313" key="1">
    <source>
        <dbReference type="EMBL" id="CAA9397156.1"/>
    </source>
</evidence>
<evidence type="ECO:0008006" key="2">
    <source>
        <dbReference type="Google" id="ProtNLM"/>
    </source>
</evidence>
<reference evidence="1" key="1">
    <citation type="submission" date="2020-02" db="EMBL/GenBank/DDBJ databases">
        <authorList>
            <person name="Meier V. D."/>
        </authorList>
    </citation>
    <scope>NUCLEOTIDE SEQUENCE</scope>
    <source>
        <strain evidence="1">AVDCRST_MAG64</strain>
    </source>
</reference>
<accession>A0A6J4NTY4</accession>
<name>A0A6J4NTY4_9BACT</name>
<gene>
    <name evidence="1" type="ORF">AVDCRST_MAG64-1489</name>
</gene>
<dbReference type="AlphaFoldDB" id="A0A6J4NTY4"/>
<dbReference type="Gene3D" id="3.40.50.1820">
    <property type="entry name" value="alpha/beta hydrolase"/>
    <property type="match status" value="1"/>
</dbReference>
<dbReference type="InterPro" id="IPR029058">
    <property type="entry name" value="AB_hydrolase_fold"/>
</dbReference>
<dbReference type="SUPFAM" id="SSF53474">
    <property type="entry name" value="alpha/beta-Hydrolases"/>
    <property type="match status" value="1"/>
</dbReference>
<proteinExistence type="predicted"/>
<organism evidence="1">
    <name type="scientific">uncultured Phycisphaerae bacterium</name>
    <dbReference type="NCBI Taxonomy" id="904963"/>
    <lineage>
        <taxon>Bacteria</taxon>
        <taxon>Pseudomonadati</taxon>
        <taxon>Planctomycetota</taxon>
        <taxon>Phycisphaerae</taxon>
        <taxon>environmental samples</taxon>
    </lineage>
</organism>
<sequence length="117" mass="12607">TAAGATLRMGDVRDAVALRFLARCLVEIDPDLLTPIIEGRWMDGYQRDDVLRAIACPALLIQADPAAGGMLTDADAARAKELMPRGLLVRVPNAGHQIHWAHPDAALRLANGFLESL</sequence>
<dbReference type="EMBL" id="CADCUQ010000340">
    <property type="protein sequence ID" value="CAA9397156.1"/>
    <property type="molecule type" value="Genomic_DNA"/>
</dbReference>
<protein>
    <recommendedName>
        <fullName evidence="2">Alpha/beta hydrolase</fullName>
    </recommendedName>
</protein>